<dbReference type="InterPro" id="IPR036388">
    <property type="entry name" value="WH-like_DNA-bd_sf"/>
</dbReference>
<evidence type="ECO:0000259" key="4">
    <source>
        <dbReference type="PROSITE" id="PS50995"/>
    </source>
</evidence>
<keyword evidence="3" id="KW-0804">Transcription</keyword>
<dbReference type="STRING" id="252246.SAMN05421799_102138"/>
<dbReference type="GO" id="GO:0003700">
    <property type="term" value="F:DNA-binding transcription factor activity"/>
    <property type="evidence" value="ECO:0007669"/>
    <property type="project" value="InterPro"/>
</dbReference>
<dbReference type="PANTHER" id="PTHR42756:SF1">
    <property type="entry name" value="TRANSCRIPTIONAL REPRESSOR OF EMRAB OPERON"/>
    <property type="match status" value="1"/>
</dbReference>
<dbReference type="PANTHER" id="PTHR42756">
    <property type="entry name" value="TRANSCRIPTIONAL REGULATOR, MARR"/>
    <property type="match status" value="1"/>
</dbReference>
<evidence type="ECO:0000313" key="6">
    <source>
        <dbReference type="Proteomes" id="UP000186156"/>
    </source>
</evidence>
<evidence type="ECO:0000256" key="2">
    <source>
        <dbReference type="ARBA" id="ARBA00023125"/>
    </source>
</evidence>
<dbReference type="SMART" id="SM00347">
    <property type="entry name" value="HTH_MARR"/>
    <property type="match status" value="1"/>
</dbReference>
<dbReference type="RefSeq" id="WP_076344955.1">
    <property type="nucleotide sequence ID" value="NZ_FTOO01000002.1"/>
</dbReference>
<dbReference type="AlphaFoldDB" id="A0A1N7KRP9"/>
<evidence type="ECO:0000313" key="5">
    <source>
        <dbReference type="EMBL" id="SIS64231.1"/>
    </source>
</evidence>
<dbReference type="PRINTS" id="PR00598">
    <property type="entry name" value="HTHMARR"/>
</dbReference>
<protein>
    <submittedName>
        <fullName evidence="5">Transcriptional regulator, MarR family</fullName>
    </submittedName>
</protein>
<keyword evidence="6" id="KW-1185">Reference proteome</keyword>
<dbReference type="PROSITE" id="PS50995">
    <property type="entry name" value="HTH_MARR_2"/>
    <property type="match status" value="1"/>
</dbReference>
<dbReference type="EMBL" id="FTOO01000002">
    <property type="protein sequence ID" value="SIS64231.1"/>
    <property type="molecule type" value="Genomic_DNA"/>
</dbReference>
<name>A0A1N7KRP9_9BACL</name>
<dbReference type="InterPro" id="IPR036390">
    <property type="entry name" value="WH_DNA-bd_sf"/>
</dbReference>
<dbReference type="Gene3D" id="1.10.10.10">
    <property type="entry name" value="Winged helix-like DNA-binding domain superfamily/Winged helix DNA-binding domain"/>
    <property type="match status" value="1"/>
</dbReference>
<dbReference type="Pfam" id="PF01047">
    <property type="entry name" value="MarR"/>
    <property type="match status" value="1"/>
</dbReference>
<dbReference type="InterPro" id="IPR000835">
    <property type="entry name" value="HTH_MarR-typ"/>
</dbReference>
<reference evidence="6" key="1">
    <citation type="submission" date="2017-01" db="EMBL/GenBank/DDBJ databases">
        <authorList>
            <person name="Varghese N."/>
            <person name="Submissions S."/>
        </authorList>
    </citation>
    <scope>NUCLEOTIDE SEQUENCE [LARGE SCALE GENOMIC DNA]</scope>
    <source>
        <strain evidence="6">DSM 16176</strain>
    </source>
</reference>
<sequence>MADYSPFVEEIEKALRLVAATVRRRGRVLLKDYDLTSPQFDALITLYNEGELTIGELSSKLYLAYSTTTDLVDRLERAGYVSRQRDLVDRRVVRVQLRDKGVQVIEAVLSARRAYLDSILKHVSIEERRAVLQALDLLLTNMGNS</sequence>
<keyword evidence="1" id="KW-0805">Transcription regulation</keyword>
<dbReference type="GO" id="GO:0003677">
    <property type="term" value="F:DNA binding"/>
    <property type="evidence" value="ECO:0007669"/>
    <property type="project" value="UniProtKB-KW"/>
</dbReference>
<organism evidence="5 6">
    <name type="scientific">Alicyclobacillus vulcanalis</name>
    <dbReference type="NCBI Taxonomy" id="252246"/>
    <lineage>
        <taxon>Bacteria</taxon>
        <taxon>Bacillati</taxon>
        <taxon>Bacillota</taxon>
        <taxon>Bacilli</taxon>
        <taxon>Bacillales</taxon>
        <taxon>Alicyclobacillaceae</taxon>
        <taxon>Alicyclobacillus</taxon>
    </lineage>
</organism>
<gene>
    <name evidence="5" type="ORF">SAMN05421799_102138</name>
</gene>
<proteinExistence type="predicted"/>
<accession>A0A1N7KRP9</accession>
<keyword evidence="2" id="KW-0238">DNA-binding</keyword>
<evidence type="ECO:0000256" key="1">
    <source>
        <dbReference type="ARBA" id="ARBA00023015"/>
    </source>
</evidence>
<feature type="domain" description="HTH marR-type" evidence="4">
    <location>
        <begin position="8"/>
        <end position="140"/>
    </location>
</feature>
<dbReference type="OrthoDB" id="9790052at2"/>
<evidence type="ECO:0000256" key="3">
    <source>
        <dbReference type="ARBA" id="ARBA00023163"/>
    </source>
</evidence>
<dbReference type="SUPFAM" id="SSF46785">
    <property type="entry name" value="Winged helix' DNA-binding domain"/>
    <property type="match status" value="1"/>
</dbReference>
<dbReference type="Proteomes" id="UP000186156">
    <property type="component" value="Unassembled WGS sequence"/>
</dbReference>